<dbReference type="InterPro" id="IPR011257">
    <property type="entry name" value="DNA_glycosylase"/>
</dbReference>
<dbReference type="GO" id="GO:0051539">
    <property type="term" value="F:4 iron, 4 sulfur cluster binding"/>
    <property type="evidence" value="ECO:0007669"/>
    <property type="project" value="UniProtKB-UniRule"/>
</dbReference>
<dbReference type="InterPro" id="IPR005759">
    <property type="entry name" value="Nth"/>
</dbReference>
<evidence type="ECO:0000256" key="8">
    <source>
        <dbReference type="ARBA" id="ARBA00023125"/>
    </source>
</evidence>
<dbReference type="InterPro" id="IPR003265">
    <property type="entry name" value="HhH-GPD_domain"/>
</dbReference>
<dbReference type="GO" id="GO:0140078">
    <property type="term" value="F:class I DNA-(apurinic or apyrimidinic site) endonuclease activity"/>
    <property type="evidence" value="ECO:0007669"/>
    <property type="project" value="UniProtKB-EC"/>
</dbReference>
<comment type="similarity">
    <text evidence="1 12">Belongs to the Nth/MutY family.</text>
</comment>
<dbReference type="HAMAP" id="MF_00942">
    <property type="entry name" value="Nth"/>
    <property type="match status" value="1"/>
</dbReference>
<evidence type="ECO:0000259" key="13">
    <source>
        <dbReference type="SMART" id="SM00478"/>
    </source>
</evidence>
<dbReference type="SMART" id="SM00478">
    <property type="entry name" value="ENDO3c"/>
    <property type="match status" value="1"/>
</dbReference>
<evidence type="ECO:0000256" key="4">
    <source>
        <dbReference type="ARBA" id="ARBA00022763"/>
    </source>
</evidence>
<dbReference type="EMBL" id="CP001682">
    <property type="protein sequence ID" value="ACU94552.1"/>
    <property type="molecule type" value="Genomic_DNA"/>
</dbReference>
<dbReference type="InterPro" id="IPR004035">
    <property type="entry name" value="Endouclease-III_FeS-bd_BS"/>
</dbReference>
<dbReference type="FunFam" id="1.10.1670.10:FF:000001">
    <property type="entry name" value="Endonuclease III"/>
    <property type="match status" value="1"/>
</dbReference>
<keyword evidence="2 12" id="KW-0004">4Fe-4S</keyword>
<dbReference type="OrthoDB" id="9800977at2"/>
<dbReference type="SUPFAM" id="SSF48150">
    <property type="entry name" value="DNA-glycosylase"/>
    <property type="match status" value="1"/>
</dbReference>
<evidence type="ECO:0000256" key="12">
    <source>
        <dbReference type="HAMAP-Rule" id="MF_00942"/>
    </source>
</evidence>
<evidence type="ECO:0000256" key="6">
    <source>
        <dbReference type="ARBA" id="ARBA00023004"/>
    </source>
</evidence>
<comment type="catalytic activity">
    <reaction evidence="12">
        <text>2'-deoxyribonucleotide-(2'-deoxyribose 5'-phosphate)-2'-deoxyribonucleotide-DNA = a 3'-end 2'-deoxyribonucleotide-(2,3-dehydro-2,3-deoxyribose 5'-phosphate)-DNA + a 5'-end 5'-phospho-2'-deoxyribonucleoside-DNA + H(+)</text>
        <dbReference type="Rhea" id="RHEA:66592"/>
        <dbReference type="Rhea" id="RHEA-COMP:13180"/>
        <dbReference type="Rhea" id="RHEA-COMP:16897"/>
        <dbReference type="Rhea" id="RHEA-COMP:17067"/>
        <dbReference type="ChEBI" id="CHEBI:15378"/>
        <dbReference type="ChEBI" id="CHEBI:136412"/>
        <dbReference type="ChEBI" id="CHEBI:157695"/>
        <dbReference type="ChEBI" id="CHEBI:167181"/>
        <dbReference type="EC" id="4.2.99.18"/>
    </reaction>
</comment>
<dbReference type="RefSeq" id="WP_012803239.1">
    <property type="nucleotide sequence ID" value="NC_013170.1"/>
</dbReference>
<evidence type="ECO:0000256" key="5">
    <source>
        <dbReference type="ARBA" id="ARBA00022801"/>
    </source>
</evidence>
<dbReference type="Pfam" id="PF00633">
    <property type="entry name" value="HHH"/>
    <property type="match status" value="1"/>
</dbReference>
<dbReference type="Gene3D" id="1.10.340.30">
    <property type="entry name" value="Hypothetical protein, domain 2"/>
    <property type="match status" value="1"/>
</dbReference>
<keyword evidence="15" id="KW-1185">Reference proteome</keyword>
<gene>
    <name evidence="12" type="primary">nth</name>
    <name evidence="14" type="ordered locus">Ccur_08500</name>
</gene>
<evidence type="ECO:0000256" key="11">
    <source>
        <dbReference type="ARBA" id="ARBA00023295"/>
    </source>
</evidence>
<comment type="cofactor">
    <cofactor evidence="12">
        <name>[4Fe-4S] cluster</name>
        <dbReference type="ChEBI" id="CHEBI:49883"/>
    </cofactor>
    <text evidence="12">Binds 1 [4Fe-4S] cluster.</text>
</comment>
<dbReference type="Proteomes" id="UP000000954">
    <property type="component" value="Chromosome"/>
</dbReference>
<sequence>MPRETMAAKRERAAEIEKRMFDHYGAGACSLDYECDPFRLLVAVVLSAQCTDAAVNKVTPSLFAAYPTPAALAQANVTDVATIIHSLGFFRAKATHLVHLSQVLMTDFGGEVPNDIDALQTLPGVGRKTANVVMCEAFKNPQGIAVDTHVFRIAHKLKFAGPSADTPAKTEAALLKTYPQKDWLYINHQWVHFGREFCIARRPRCADCFIADLCPSASKDVL</sequence>
<dbReference type="GO" id="GO:0019104">
    <property type="term" value="F:DNA N-glycosylase activity"/>
    <property type="evidence" value="ECO:0007669"/>
    <property type="project" value="UniProtKB-UniRule"/>
</dbReference>
<dbReference type="PROSITE" id="PS00764">
    <property type="entry name" value="ENDONUCLEASE_III_1"/>
    <property type="match status" value="1"/>
</dbReference>
<dbReference type="KEGG" id="ccu:Ccur_08500"/>
<evidence type="ECO:0000256" key="7">
    <source>
        <dbReference type="ARBA" id="ARBA00023014"/>
    </source>
</evidence>
<accession>C7MNR2</accession>
<dbReference type="InterPro" id="IPR003651">
    <property type="entry name" value="Endonuclease3_FeS-loop_motif"/>
</dbReference>
<dbReference type="Gene3D" id="1.10.1670.10">
    <property type="entry name" value="Helix-hairpin-Helix base-excision DNA repair enzymes (C-terminal)"/>
    <property type="match status" value="1"/>
</dbReference>
<dbReference type="eggNOG" id="COG0177">
    <property type="taxonomic scope" value="Bacteria"/>
</dbReference>
<dbReference type="Pfam" id="PF00730">
    <property type="entry name" value="HhH-GPD"/>
    <property type="match status" value="1"/>
</dbReference>
<feature type="binding site" evidence="12">
    <location>
        <position position="214"/>
    </location>
    <ligand>
        <name>[4Fe-4S] cluster</name>
        <dbReference type="ChEBI" id="CHEBI:49883"/>
    </ligand>
</feature>
<feature type="binding site" evidence="12">
    <location>
        <position position="208"/>
    </location>
    <ligand>
        <name>[4Fe-4S] cluster</name>
        <dbReference type="ChEBI" id="CHEBI:49883"/>
    </ligand>
</feature>
<organism evidence="14 15">
    <name type="scientific">Cryptobacterium curtum (strain ATCC 700683 / DSM 15641 / CCUG 43107 / 12-3)</name>
    <dbReference type="NCBI Taxonomy" id="469378"/>
    <lineage>
        <taxon>Bacteria</taxon>
        <taxon>Bacillati</taxon>
        <taxon>Actinomycetota</taxon>
        <taxon>Coriobacteriia</taxon>
        <taxon>Eggerthellales</taxon>
        <taxon>Eggerthellaceae</taxon>
        <taxon>Cryptobacterium</taxon>
    </lineage>
</organism>
<evidence type="ECO:0000256" key="1">
    <source>
        <dbReference type="ARBA" id="ARBA00008343"/>
    </source>
</evidence>
<dbReference type="PANTHER" id="PTHR10359">
    <property type="entry name" value="A/G-SPECIFIC ADENINE GLYCOSYLASE/ENDONUCLEASE III"/>
    <property type="match status" value="1"/>
</dbReference>
<dbReference type="InterPro" id="IPR000445">
    <property type="entry name" value="HhH_motif"/>
</dbReference>
<keyword evidence="11 12" id="KW-0326">Glycosidase</keyword>
<dbReference type="GO" id="GO:0003677">
    <property type="term" value="F:DNA binding"/>
    <property type="evidence" value="ECO:0007669"/>
    <property type="project" value="UniProtKB-UniRule"/>
</dbReference>
<evidence type="ECO:0000313" key="14">
    <source>
        <dbReference type="EMBL" id="ACU94552.1"/>
    </source>
</evidence>
<evidence type="ECO:0000256" key="2">
    <source>
        <dbReference type="ARBA" id="ARBA00022485"/>
    </source>
</evidence>
<keyword evidence="5 12" id="KW-0378">Hydrolase</keyword>
<keyword evidence="9 12" id="KW-0234">DNA repair</keyword>
<evidence type="ECO:0000256" key="10">
    <source>
        <dbReference type="ARBA" id="ARBA00023239"/>
    </source>
</evidence>
<dbReference type="GO" id="GO:0046872">
    <property type="term" value="F:metal ion binding"/>
    <property type="evidence" value="ECO:0007669"/>
    <property type="project" value="UniProtKB-KW"/>
</dbReference>
<dbReference type="AlphaFoldDB" id="C7MNR2"/>
<dbReference type="InterPro" id="IPR004036">
    <property type="entry name" value="Endonuclease-III-like_CS2"/>
</dbReference>
<proteinExistence type="inferred from homology"/>
<dbReference type="CDD" id="cd00056">
    <property type="entry name" value="ENDO3c"/>
    <property type="match status" value="1"/>
</dbReference>
<dbReference type="FunFam" id="1.10.340.30:FF:000001">
    <property type="entry name" value="Endonuclease III"/>
    <property type="match status" value="1"/>
</dbReference>
<evidence type="ECO:0000256" key="9">
    <source>
        <dbReference type="ARBA" id="ARBA00023204"/>
    </source>
</evidence>
<dbReference type="EC" id="4.2.99.18" evidence="12"/>
<dbReference type="SMART" id="SM00525">
    <property type="entry name" value="FES"/>
    <property type="match status" value="1"/>
</dbReference>
<reference evidence="14 15" key="1">
    <citation type="journal article" date="2009" name="Stand. Genomic Sci.">
        <title>Complete genome sequence of Cryptobacterium curtum type strain (12-3).</title>
        <authorList>
            <person name="Mavrommatis K."/>
            <person name="Pukall R."/>
            <person name="Rohde C."/>
            <person name="Chen F."/>
            <person name="Sims D."/>
            <person name="Brettin T."/>
            <person name="Kuske C."/>
            <person name="Detter J.C."/>
            <person name="Han C."/>
            <person name="Lapidus A."/>
            <person name="Copeland A."/>
            <person name="Glavina Del Rio T."/>
            <person name="Nolan M."/>
            <person name="Lucas S."/>
            <person name="Tice H."/>
            <person name="Cheng J.F."/>
            <person name="Bruce D."/>
            <person name="Goodwin L."/>
            <person name="Pitluck S."/>
            <person name="Ovchinnikova G."/>
            <person name="Pati A."/>
            <person name="Ivanova N."/>
            <person name="Chen A."/>
            <person name="Palaniappan K."/>
            <person name="Chain P."/>
            <person name="D'haeseleer P."/>
            <person name="Goker M."/>
            <person name="Bristow J."/>
            <person name="Eisen J.A."/>
            <person name="Markowitz V."/>
            <person name="Hugenholtz P."/>
            <person name="Rohde M."/>
            <person name="Klenk H.P."/>
            <person name="Kyrpides N.C."/>
        </authorList>
    </citation>
    <scope>NUCLEOTIDE SEQUENCE [LARGE SCALE GENOMIC DNA]</scope>
    <source>
        <strain evidence="15">ATCC 700683 / DSM 15641 / 12-3</strain>
    </source>
</reference>
<name>C7MNR2_CRYCD</name>
<keyword evidence="3 12" id="KW-0479">Metal-binding</keyword>
<keyword evidence="10 12" id="KW-0456">Lyase</keyword>
<keyword evidence="6 12" id="KW-0408">Iron</keyword>
<dbReference type="STRING" id="469378.Ccur_08500"/>
<protein>
    <recommendedName>
        <fullName evidence="12">Endonuclease III</fullName>
        <ecNumber evidence="12">4.2.99.18</ecNumber>
    </recommendedName>
    <alternativeName>
        <fullName evidence="12">DNA-(apurinic or apyrimidinic site) lyase</fullName>
    </alternativeName>
</protein>
<dbReference type="InterPro" id="IPR023170">
    <property type="entry name" value="HhH_base_excis_C"/>
</dbReference>
<evidence type="ECO:0000313" key="15">
    <source>
        <dbReference type="Proteomes" id="UP000000954"/>
    </source>
</evidence>
<keyword evidence="14" id="KW-0540">Nuclease</keyword>
<dbReference type="GO" id="GO:0006285">
    <property type="term" value="P:base-excision repair, AP site formation"/>
    <property type="evidence" value="ECO:0007669"/>
    <property type="project" value="TreeGrafter"/>
</dbReference>
<keyword evidence="4 12" id="KW-0227">DNA damage</keyword>
<keyword evidence="7 12" id="KW-0411">Iron-sulfur</keyword>
<dbReference type="NCBIfam" id="TIGR01083">
    <property type="entry name" value="nth"/>
    <property type="match status" value="1"/>
</dbReference>
<keyword evidence="14" id="KW-0255">Endonuclease</keyword>
<evidence type="ECO:0000256" key="3">
    <source>
        <dbReference type="ARBA" id="ARBA00022723"/>
    </source>
</evidence>
<dbReference type="Pfam" id="PF10576">
    <property type="entry name" value="EndIII_4Fe-2S"/>
    <property type="match status" value="1"/>
</dbReference>
<dbReference type="PIRSF" id="PIRSF001435">
    <property type="entry name" value="Nth"/>
    <property type="match status" value="1"/>
</dbReference>
<feature type="binding site" evidence="12">
    <location>
        <position position="198"/>
    </location>
    <ligand>
        <name>[4Fe-4S] cluster</name>
        <dbReference type="ChEBI" id="CHEBI:49883"/>
    </ligand>
</feature>
<comment type="function">
    <text evidence="12">DNA repair enzyme that has both DNA N-glycosylase activity and AP-lyase activity. The DNA N-glycosylase activity releases various damaged pyrimidines from DNA by cleaving the N-glycosidic bond, leaving an AP (apurinic/apyrimidinic) site. The AP-lyase activity cleaves the phosphodiester bond 3' to the AP site by a beta-elimination, leaving a 3'-terminal unsaturated sugar and a product with a terminal 5'-phosphate.</text>
</comment>
<feature type="binding site" evidence="12">
    <location>
        <position position="205"/>
    </location>
    <ligand>
        <name>[4Fe-4S] cluster</name>
        <dbReference type="ChEBI" id="CHEBI:49883"/>
    </ligand>
</feature>
<dbReference type="PANTHER" id="PTHR10359:SF18">
    <property type="entry name" value="ENDONUCLEASE III"/>
    <property type="match status" value="1"/>
</dbReference>
<dbReference type="PROSITE" id="PS01155">
    <property type="entry name" value="ENDONUCLEASE_III_2"/>
    <property type="match status" value="1"/>
</dbReference>
<dbReference type="HOGENOM" id="CLU_012862_3_3_11"/>
<keyword evidence="8 12" id="KW-0238">DNA-binding</keyword>
<feature type="domain" description="HhH-GPD" evidence="13">
    <location>
        <begin position="46"/>
        <end position="196"/>
    </location>
</feature>